<accession>A0A364N2P4</accession>
<organism evidence="2 3">
    <name type="scientific">Stemphylium lycopersici</name>
    <name type="common">Tomato gray leaf spot disease fungus</name>
    <name type="synonym">Thyrospora lycopersici</name>
    <dbReference type="NCBI Taxonomy" id="183478"/>
    <lineage>
        <taxon>Eukaryota</taxon>
        <taxon>Fungi</taxon>
        <taxon>Dikarya</taxon>
        <taxon>Ascomycota</taxon>
        <taxon>Pezizomycotina</taxon>
        <taxon>Dothideomycetes</taxon>
        <taxon>Pleosporomycetidae</taxon>
        <taxon>Pleosporales</taxon>
        <taxon>Pleosporineae</taxon>
        <taxon>Pleosporaceae</taxon>
        <taxon>Stemphylium</taxon>
    </lineage>
</organism>
<dbReference type="AlphaFoldDB" id="A0A364N2P4"/>
<feature type="region of interest" description="Disordered" evidence="1">
    <location>
        <begin position="81"/>
        <end position="243"/>
    </location>
</feature>
<feature type="compositionally biased region" description="Basic and acidic residues" evidence="1">
    <location>
        <begin position="112"/>
        <end position="145"/>
    </location>
</feature>
<feature type="compositionally biased region" description="Basic and acidic residues" evidence="1">
    <location>
        <begin position="81"/>
        <end position="96"/>
    </location>
</feature>
<protein>
    <submittedName>
        <fullName evidence="2">Uncharacterized protein</fullName>
    </submittedName>
</protein>
<feature type="compositionally biased region" description="Basic and acidic residues" evidence="1">
    <location>
        <begin position="226"/>
        <end position="243"/>
    </location>
</feature>
<dbReference type="STRING" id="183478.A0A364N2P4"/>
<dbReference type="EMBL" id="QGDH01000070">
    <property type="protein sequence ID" value="RAR09974.1"/>
    <property type="molecule type" value="Genomic_DNA"/>
</dbReference>
<feature type="compositionally biased region" description="Basic and acidic residues" evidence="1">
    <location>
        <begin position="153"/>
        <end position="176"/>
    </location>
</feature>
<keyword evidence="3" id="KW-1185">Reference proteome</keyword>
<comment type="caution">
    <text evidence="2">The sequence shown here is derived from an EMBL/GenBank/DDBJ whole genome shotgun (WGS) entry which is preliminary data.</text>
</comment>
<feature type="compositionally biased region" description="Polar residues" evidence="1">
    <location>
        <begin position="177"/>
        <end position="187"/>
    </location>
</feature>
<name>A0A364N2P4_STELY</name>
<evidence type="ECO:0000256" key="1">
    <source>
        <dbReference type="SAM" id="MobiDB-lite"/>
    </source>
</evidence>
<proteinExistence type="predicted"/>
<sequence length="243" mass="26472">MSFIRSSALRASSFARAARPTRCFRAAELQPWQRAIQRRTYASGHGPEGEAKSSDVPWMGAAVIGTALGLYIVVNQDTSHGAEHHPLGDPHGEGDAPKTGTDSTVGEESKDEEPKEESKEEPEEAPKQESKDESEKPPKDEHQDPNKATTENSEEKDKQSPDESDKPDARKEEAKSSNETSGKQKGLSNDETHHSSDISNHEEKSKKGEGVAETAKLQGTVSTDRPGAENKEERGNTKMDKDA</sequence>
<reference evidence="3" key="1">
    <citation type="submission" date="2018-05" db="EMBL/GenBank/DDBJ databases">
        <title>Draft genome sequence of Stemphylium lycopersici strain CIDEFI 213.</title>
        <authorList>
            <person name="Medina R."/>
            <person name="Franco M.E.E."/>
            <person name="Lucentini C.G."/>
            <person name="Saparrat M.C.N."/>
            <person name="Balatti P.A."/>
        </authorList>
    </citation>
    <scope>NUCLEOTIDE SEQUENCE [LARGE SCALE GENOMIC DNA]</scope>
    <source>
        <strain evidence="3">CIDEFI 213</strain>
    </source>
</reference>
<evidence type="ECO:0000313" key="3">
    <source>
        <dbReference type="Proteomes" id="UP000249619"/>
    </source>
</evidence>
<gene>
    <name evidence="2" type="ORF">DDE83_005283</name>
</gene>
<feature type="compositionally biased region" description="Basic and acidic residues" evidence="1">
    <location>
        <begin position="188"/>
        <end position="210"/>
    </location>
</feature>
<evidence type="ECO:0000313" key="2">
    <source>
        <dbReference type="EMBL" id="RAR09974.1"/>
    </source>
</evidence>
<dbReference type="Proteomes" id="UP000249619">
    <property type="component" value="Unassembled WGS sequence"/>
</dbReference>
<dbReference type="OrthoDB" id="4590707at2759"/>